<dbReference type="InterPro" id="IPR028098">
    <property type="entry name" value="Glyco_trans_4-like_N"/>
</dbReference>
<dbReference type="AlphaFoldDB" id="A0A1F6MD00"/>
<dbReference type="GO" id="GO:0016757">
    <property type="term" value="F:glycosyltransferase activity"/>
    <property type="evidence" value="ECO:0007669"/>
    <property type="project" value="InterPro"/>
</dbReference>
<protein>
    <recommendedName>
        <fullName evidence="5">Glycosyl transferase family 1 domain-containing protein</fullName>
    </recommendedName>
</protein>
<gene>
    <name evidence="3" type="ORF">A3C90_00040</name>
</gene>
<evidence type="ECO:0000259" key="1">
    <source>
        <dbReference type="Pfam" id="PF00534"/>
    </source>
</evidence>
<evidence type="ECO:0000313" key="4">
    <source>
        <dbReference type="Proteomes" id="UP000177457"/>
    </source>
</evidence>
<dbReference type="PANTHER" id="PTHR12526:SF572">
    <property type="entry name" value="BLL5144 PROTEIN"/>
    <property type="match status" value="1"/>
</dbReference>
<evidence type="ECO:0000313" key="3">
    <source>
        <dbReference type="EMBL" id="OGH69495.1"/>
    </source>
</evidence>
<dbReference type="EMBL" id="MFQE01000077">
    <property type="protein sequence ID" value="OGH69495.1"/>
    <property type="molecule type" value="Genomic_DNA"/>
</dbReference>
<dbReference type="Gene3D" id="3.40.50.2000">
    <property type="entry name" value="Glycogen Phosphorylase B"/>
    <property type="match status" value="2"/>
</dbReference>
<organism evidence="3 4">
    <name type="scientific">Candidatus Magasanikbacteria bacterium RIFCSPHIGHO2_02_FULL_51_14</name>
    <dbReference type="NCBI Taxonomy" id="1798683"/>
    <lineage>
        <taxon>Bacteria</taxon>
        <taxon>Candidatus Magasanikiibacteriota</taxon>
    </lineage>
</organism>
<dbReference type="PANTHER" id="PTHR12526">
    <property type="entry name" value="GLYCOSYLTRANSFERASE"/>
    <property type="match status" value="1"/>
</dbReference>
<dbReference type="STRING" id="1798683.A3C90_00040"/>
<comment type="caution">
    <text evidence="3">The sequence shown here is derived from an EMBL/GenBank/DDBJ whole genome shotgun (WGS) entry which is preliminary data.</text>
</comment>
<sequence length="327" mass="37070">MISLDKKILDKGSAVARRMIEYGEKDELFILIPHHVRQKFDLSPRVHVQTTGGNKIAQFARLKRIGVQIVKEHRVEQVTTQDPFFSGLAGAWLKNTFGVQLEVQLHGDFFGSDYYRKSGVMNLIRYQVGKIVVKRADRVRVVGERIKENLTKLYKIKGDAIEVRPIAVDADRIRVYIPKMDLHKKYVGFEKIFLALGRIEPVKNIAWLVDVFADVVKQKPNCLLLVVGSGSEEDKMRLQVTDDKLQKNIQFEGWTDDPWSYLKTADCLLFPSLAEGYGLVAMEAVAAGRPVIMTDVGVANYELKPSKTVRIVPVGDREAFIRAMLDL</sequence>
<dbReference type="SUPFAM" id="SSF53756">
    <property type="entry name" value="UDP-Glycosyltransferase/glycogen phosphorylase"/>
    <property type="match status" value="1"/>
</dbReference>
<feature type="domain" description="Glycosyl transferase family 1" evidence="1">
    <location>
        <begin position="190"/>
        <end position="326"/>
    </location>
</feature>
<dbReference type="Proteomes" id="UP000177457">
    <property type="component" value="Unassembled WGS sequence"/>
</dbReference>
<evidence type="ECO:0000259" key="2">
    <source>
        <dbReference type="Pfam" id="PF13439"/>
    </source>
</evidence>
<reference evidence="3 4" key="1">
    <citation type="journal article" date="2016" name="Nat. Commun.">
        <title>Thousands of microbial genomes shed light on interconnected biogeochemical processes in an aquifer system.</title>
        <authorList>
            <person name="Anantharaman K."/>
            <person name="Brown C.T."/>
            <person name="Hug L.A."/>
            <person name="Sharon I."/>
            <person name="Castelle C.J."/>
            <person name="Probst A.J."/>
            <person name="Thomas B.C."/>
            <person name="Singh A."/>
            <person name="Wilkins M.J."/>
            <person name="Karaoz U."/>
            <person name="Brodie E.L."/>
            <person name="Williams K.H."/>
            <person name="Hubbard S.S."/>
            <person name="Banfield J.F."/>
        </authorList>
    </citation>
    <scope>NUCLEOTIDE SEQUENCE [LARGE SCALE GENOMIC DNA]</scope>
</reference>
<dbReference type="Pfam" id="PF00534">
    <property type="entry name" value="Glycos_transf_1"/>
    <property type="match status" value="1"/>
</dbReference>
<accession>A0A1F6MD00</accession>
<proteinExistence type="predicted"/>
<dbReference type="InterPro" id="IPR001296">
    <property type="entry name" value="Glyco_trans_1"/>
</dbReference>
<feature type="domain" description="Glycosyltransferase subfamily 4-like N-terminal" evidence="2">
    <location>
        <begin position="62"/>
        <end position="172"/>
    </location>
</feature>
<name>A0A1F6MD00_9BACT</name>
<evidence type="ECO:0008006" key="5">
    <source>
        <dbReference type="Google" id="ProtNLM"/>
    </source>
</evidence>
<dbReference type="Pfam" id="PF13439">
    <property type="entry name" value="Glyco_transf_4"/>
    <property type="match status" value="1"/>
</dbReference>